<dbReference type="Proteomes" id="UP001194714">
    <property type="component" value="Unassembled WGS sequence"/>
</dbReference>
<name>A0ABS0AYC0_9BACT</name>
<comment type="caution">
    <text evidence="1">The sequence shown here is derived from an EMBL/GenBank/DDBJ whole genome shotgun (WGS) entry which is preliminary data.</text>
</comment>
<reference evidence="1 2" key="1">
    <citation type="submission" date="2020-01" db="EMBL/GenBank/DDBJ databases">
        <title>Draft genome sequence of Cand. Neptunochlamydia vexilliferae K9.</title>
        <authorList>
            <person name="Schulz F."/>
            <person name="Koestlbacher S."/>
            <person name="Wascher F."/>
            <person name="Pizzetti I."/>
            <person name="Horn M."/>
        </authorList>
    </citation>
    <scope>NUCLEOTIDE SEQUENCE [LARGE SCALE GENOMIC DNA]</scope>
    <source>
        <strain evidence="1 2">K9</strain>
    </source>
</reference>
<evidence type="ECO:0000313" key="1">
    <source>
        <dbReference type="EMBL" id="MBF5059133.1"/>
    </source>
</evidence>
<accession>A0ABS0AYC0</accession>
<evidence type="ECO:0000313" key="2">
    <source>
        <dbReference type="Proteomes" id="UP001194714"/>
    </source>
</evidence>
<keyword evidence="2" id="KW-1185">Reference proteome</keyword>
<organism evidence="1 2">
    <name type="scientific">Candidatus Neptunichlamydia vexilliferae</name>
    <dbReference type="NCBI Taxonomy" id="1651774"/>
    <lineage>
        <taxon>Bacteria</taxon>
        <taxon>Pseudomonadati</taxon>
        <taxon>Chlamydiota</taxon>
        <taxon>Chlamydiia</taxon>
        <taxon>Parachlamydiales</taxon>
        <taxon>Simkaniaceae</taxon>
        <taxon>Candidatus Neptunichlamydia</taxon>
    </lineage>
</organism>
<protein>
    <submittedName>
        <fullName evidence="1">Uncharacterized protein</fullName>
    </submittedName>
</protein>
<dbReference type="RefSeq" id="WP_194847431.1">
    <property type="nucleotide sequence ID" value="NZ_JAAEJV010000012.1"/>
</dbReference>
<dbReference type="EMBL" id="JAAEJV010000012">
    <property type="protein sequence ID" value="MBF5059133.1"/>
    <property type="molecule type" value="Genomic_DNA"/>
</dbReference>
<gene>
    <name evidence="1" type="ORF">NEPTK9_000640</name>
</gene>
<proteinExistence type="predicted"/>
<sequence>MENEDKLEKAVRAIKSDESILNCVLEMVDTIENKEGNLNSGDDAEEAVVGVIQKAGVMMLEKWAEKKSREAESQAVAEGEVRPHEKKNLLAHVPWRYKAGDTGLSFQKKESP</sequence>